<dbReference type="EMBL" id="CP020114">
    <property type="protein sequence ID" value="AVZ31406.1"/>
    <property type="molecule type" value="Genomic_DNA"/>
</dbReference>
<dbReference type="KEGG" id="nsp:BMF81_04105"/>
<dbReference type="AlphaFoldDB" id="A0A2S0Q4W9"/>
<organism evidence="1 2">
    <name type="scientific">Nodularia spumigena UHCC 0039</name>
    <dbReference type="NCBI Taxonomy" id="1914872"/>
    <lineage>
        <taxon>Bacteria</taxon>
        <taxon>Bacillati</taxon>
        <taxon>Cyanobacteriota</taxon>
        <taxon>Cyanophyceae</taxon>
        <taxon>Nostocales</taxon>
        <taxon>Nodulariaceae</taxon>
        <taxon>Nodularia</taxon>
    </lineage>
</organism>
<dbReference type="RefSeq" id="WP_107806838.1">
    <property type="nucleotide sequence ID" value="NZ_CAWNZE010000001.1"/>
</dbReference>
<sequence length="145" mass="16623">MLSELTRQKQIIEKTIHQVSEGISSGIWKFTLNTSDNVGSGDIYEMYITEGNALYKEFEVILKVESKCSLKDDDHESYSWYFSSNLKKSNCEEAFIFKGGIDGVIMQYGGYSPDEKYMFDLIINSIDFLEKTQTAYDLQDIDGIM</sequence>
<evidence type="ECO:0000313" key="1">
    <source>
        <dbReference type="EMBL" id="AVZ31406.1"/>
    </source>
</evidence>
<dbReference type="Proteomes" id="UP000244056">
    <property type="component" value="Chromosome"/>
</dbReference>
<evidence type="ECO:0000313" key="2">
    <source>
        <dbReference type="Proteomes" id="UP000244056"/>
    </source>
</evidence>
<gene>
    <name evidence="1" type="ORF">BMF81_04105</name>
</gene>
<name>A0A2S0Q4W9_NODSP</name>
<protein>
    <submittedName>
        <fullName evidence="1">Uncharacterized protein</fullName>
    </submittedName>
</protein>
<dbReference type="GeneID" id="78019331"/>
<reference evidence="1 2" key="1">
    <citation type="submission" date="2017-03" db="EMBL/GenBank/DDBJ databases">
        <title>Comparative genomics of the toxic Baltic Sea cyanobacteria Nodularia spumigena UHCC 0039 and its response on varying salinity.</title>
        <authorList>
            <person name="Teikari J.E."/>
        </authorList>
    </citation>
    <scope>NUCLEOTIDE SEQUENCE [LARGE SCALE GENOMIC DNA]</scope>
    <source>
        <strain evidence="1 2">UHCC 0039</strain>
    </source>
</reference>
<proteinExistence type="predicted"/>
<accession>A0A2S0Q4W9</accession>